<keyword evidence="2" id="KW-0863">Zinc-finger</keyword>
<dbReference type="Gene3D" id="6.10.140.2220">
    <property type="match status" value="1"/>
</dbReference>
<evidence type="ECO:0000313" key="6">
    <source>
        <dbReference type="Proteomes" id="UP000187283"/>
    </source>
</evidence>
<keyword evidence="5" id="KW-0489">Methyltransferase</keyword>
<dbReference type="InterPro" id="IPR002893">
    <property type="entry name" value="Znf_MYND"/>
</dbReference>
<dbReference type="PANTHER" id="PTHR12197">
    <property type="entry name" value="HISTONE-LYSINE N-METHYLTRANSFERASE SMYD"/>
    <property type="match status" value="1"/>
</dbReference>
<dbReference type="PROSITE" id="PS50280">
    <property type="entry name" value="SET"/>
    <property type="match status" value="1"/>
</dbReference>
<evidence type="ECO:0000259" key="4">
    <source>
        <dbReference type="PROSITE" id="PS50280"/>
    </source>
</evidence>
<evidence type="ECO:0000256" key="3">
    <source>
        <dbReference type="ARBA" id="ARBA00022833"/>
    </source>
</evidence>
<evidence type="ECO:0000256" key="2">
    <source>
        <dbReference type="ARBA" id="ARBA00022771"/>
    </source>
</evidence>
<keyword evidence="3" id="KW-0862">Zinc</keyword>
<dbReference type="GO" id="GO:0005634">
    <property type="term" value="C:nucleus"/>
    <property type="evidence" value="ECO:0007669"/>
    <property type="project" value="TreeGrafter"/>
</dbReference>
<keyword evidence="1" id="KW-0479">Metal-binding</keyword>
<dbReference type="CDD" id="cd20071">
    <property type="entry name" value="SET_SMYD"/>
    <property type="match status" value="1"/>
</dbReference>
<dbReference type="InterPro" id="IPR050869">
    <property type="entry name" value="H3K4_H4K5_MeTrfase"/>
</dbReference>
<protein>
    <submittedName>
        <fullName evidence="5">Histone-lysine N-methyltransferase ASHR1</fullName>
    </submittedName>
</protein>
<keyword evidence="6" id="KW-1185">Reference proteome</keyword>
<dbReference type="AlphaFoldDB" id="A0A1R1Y580"/>
<keyword evidence="5" id="KW-0808">Transferase</keyword>
<dbReference type="InterPro" id="IPR046341">
    <property type="entry name" value="SET_dom_sf"/>
</dbReference>
<dbReference type="Pfam" id="PF00856">
    <property type="entry name" value="SET"/>
    <property type="match status" value="1"/>
</dbReference>
<proteinExistence type="predicted"/>
<evidence type="ECO:0000313" key="5">
    <source>
        <dbReference type="EMBL" id="OMJ22048.1"/>
    </source>
</evidence>
<reference evidence="5 6" key="1">
    <citation type="submission" date="2017-01" db="EMBL/GenBank/DDBJ databases">
        <authorList>
            <person name="Mah S.A."/>
            <person name="Swanson W.J."/>
            <person name="Moy G.W."/>
            <person name="Vacquier V.D."/>
        </authorList>
    </citation>
    <scope>NUCLEOTIDE SEQUENCE [LARGE SCALE GENOMIC DNA]</scope>
    <source>
        <strain evidence="5 6">GSMNP</strain>
    </source>
</reference>
<dbReference type="Pfam" id="PF01753">
    <property type="entry name" value="zf-MYND"/>
    <property type="match status" value="1"/>
</dbReference>
<organism evidence="5 6">
    <name type="scientific">Smittium culicis</name>
    <dbReference type="NCBI Taxonomy" id="133412"/>
    <lineage>
        <taxon>Eukaryota</taxon>
        <taxon>Fungi</taxon>
        <taxon>Fungi incertae sedis</taxon>
        <taxon>Zoopagomycota</taxon>
        <taxon>Kickxellomycotina</taxon>
        <taxon>Harpellomycetes</taxon>
        <taxon>Harpellales</taxon>
        <taxon>Legeriomycetaceae</taxon>
        <taxon>Smittium</taxon>
    </lineage>
</organism>
<comment type="caution">
    <text evidence="5">The sequence shown here is derived from an EMBL/GenBank/DDBJ whole genome shotgun (WGS) entry which is preliminary data.</text>
</comment>
<dbReference type="SUPFAM" id="SSF144232">
    <property type="entry name" value="HIT/MYND zinc finger-like"/>
    <property type="match status" value="1"/>
</dbReference>
<feature type="domain" description="SET" evidence="4">
    <location>
        <begin position="35"/>
        <end position="315"/>
    </location>
</feature>
<dbReference type="OrthoDB" id="265717at2759"/>
<dbReference type="Gene3D" id="2.170.270.10">
    <property type="entry name" value="SET domain"/>
    <property type="match status" value="1"/>
</dbReference>
<name>A0A1R1Y580_9FUNG</name>
<dbReference type="Gene3D" id="1.10.220.160">
    <property type="match status" value="1"/>
</dbReference>
<dbReference type="Gene3D" id="1.25.40.10">
    <property type="entry name" value="Tetratricopeptide repeat domain"/>
    <property type="match status" value="1"/>
</dbReference>
<dbReference type="InterPro" id="IPR011990">
    <property type="entry name" value="TPR-like_helical_dom_sf"/>
</dbReference>
<dbReference type="GO" id="GO:0008270">
    <property type="term" value="F:zinc ion binding"/>
    <property type="evidence" value="ECO:0007669"/>
    <property type="project" value="UniProtKB-KW"/>
</dbReference>
<dbReference type="STRING" id="133412.A0A1R1Y580"/>
<dbReference type="Proteomes" id="UP000187283">
    <property type="component" value="Unassembled WGS sequence"/>
</dbReference>
<sequence>MEPVSSNVLAVSNSIPITETYKNSLFTDSIINDKFPIQFKYSKKRKTHAVAQRKIEQGEDIFVEKASCYTIKHSFLTKFCQNCGFLVAPSKSKTGENKIRMEKQDSLDVDSFEKENNLPLNEFSCVECKITSYCSDRCRLEDLKIHEIECEIVQKINSPSFPSGFNHTRARFIIRYLINAKLQDKEENLEVSHEKQTPIRYIDFMKTNLEAYDGYWMKQALSELGHINSIIPKDITFDFIKLKEIYCIYQASSIDFFSSNDSEGTIFSGLFPLTYIFFKHSCYPNAVFYGNNKGQLVFRSLTEIQEGELITISYISLYQSRELRRRELLLKKNIWCNCKRCKEPFETSCDSLLDGALCKECHKGIMIKFETLAPTKKSSYSSFTNSDTDEEGDYDDEPHFIYKCNLCKKIEDSEPINDIFKASNNLYENSMIHLKEKSFKNAINGFEEIIFKYKSSSILSPFSHTIINSMINLVYCYQKTNQPILALSNIRTVVFNLDESKIFPRNWPDLSKLRITLGKLLVQVANERHEKLPNSSKEIVKKYYKLAIESFKLALNELSVSFGPSHIYTNQVRALLEICKSSNPAYLYNSTYKPENDKFVKPIAKMATVTRPKSVKGFILKPKGLVNQPPPTTNS</sequence>
<dbReference type="GO" id="GO:0008168">
    <property type="term" value="F:methyltransferase activity"/>
    <property type="evidence" value="ECO:0007669"/>
    <property type="project" value="UniProtKB-KW"/>
</dbReference>
<evidence type="ECO:0000256" key="1">
    <source>
        <dbReference type="ARBA" id="ARBA00022723"/>
    </source>
</evidence>
<gene>
    <name evidence="5" type="ORF">AYI70_g3110</name>
</gene>
<dbReference type="GO" id="GO:0032259">
    <property type="term" value="P:methylation"/>
    <property type="evidence" value="ECO:0007669"/>
    <property type="project" value="UniProtKB-KW"/>
</dbReference>
<dbReference type="PANTHER" id="PTHR12197:SF251">
    <property type="entry name" value="EG:BACR7C10.4 PROTEIN"/>
    <property type="match status" value="1"/>
</dbReference>
<dbReference type="SUPFAM" id="SSF82199">
    <property type="entry name" value="SET domain"/>
    <property type="match status" value="1"/>
</dbReference>
<accession>A0A1R1Y580</accession>
<dbReference type="InterPro" id="IPR001214">
    <property type="entry name" value="SET_dom"/>
</dbReference>
<dbReference type="EMBL" id="LSSN01000853">
    <property type="protein sequence ID" value="OMJ22048.1"/>
    <property type="molecule type" value="Genomic_DNA"/>
</dbReference>